<evidence type="ECO:0000313" key="12">
    <source>
        <dbReference type="EMBL" id="PWI34419.1"/>
    </source>
</evidence>
<comment type="similarity">
    <text evidence="8 9">Belongs to the ZipA family.</text>
</comment>
<dbReference type="NCBIfam" id="TIGR02205">
    <property type="entry name" value="septum_zipA"/>
    <property type="match status" value="1"/>
</dbReference>
<keyword evidence="6 8" id="KW-0472">Membrane</keyword>
<dbReference type="GO" id="GO:0000917">
    <property type="term" value="P:division septum assembly"/>
    <property type="evidence" value="ECO:0007669"/>
    <property type="project" value="TreeGrafter"/>
</dbReference>
<dbReference type="InterPro" id="IPR011919">
    <property type="entry name" value="Cell_div_ZipA"/>
</dbReference>
<gene>
    <name evidence="8" type="primary">zipA</name>
    <name evidence="12" type="ORF">DI392_04725</name>
</gene>
<comment type="subcellular location">
    <subcellularLocation>
        <location evidence="8">Cell inner membrane</location>
        <topology evidence="8">Single-pass type I membrane protein</topology>
    </subcellularLocation>
    <text evidence="8">Localizes to the Z ring in an FtsZ-dependent manner.</text>
</comment>
<dbReference type="AlphaFoldDB" id="A0A2U3BCB0"/>
<sequence length="302" mass="33929">MQELRLVLIVVGALAIAALLFHGLWTSKKEGRARFGDKPLGVDDDTEDLSPEHTYIPEDDFEIIKKESGAPAFSAERAFSGDPLDEHYASDVAEEQDLSDQIPHIRLEDDELQRGDDELVILTEEKERTEEIETVSEPRTVAETDEPEPDTGVSASDTRQEDELQVIVMNVHCSGDEPFVGTRLFDSLQQNGLIYGEMDIYHRHADLSGNGKVLFSVANMMQPGTLQHDDPDTFTTKGISFFMTLPCYGDADQNFKLMLKTAQQIADDMSGNVLDEQRNLMTPDKLESYRKQIREFKAKQNG</sequence>
<evidence type="ECO:0000256" key="10">
    <source>
        <dbReference type="SAM" id="MobiDB-lite"/>
    </source>
</evidence>
<organism evidence="12 13">
    <name type="scientific">Vibrio albus</name>
    <dbReference type="NCBI Taxonomy" id="2200953"/>
    <lineage>
        <taxon>Bacteria</taxon>
        <taxon>Pseudomonadati</taxon>
        <taxon>Pseudomonadota</taxon>
        <taxon>Gammaproteobacteria</taxon>
        <taxon>Vibrionales</taxon>
        <taxon>Vibrionaceae</taxon>
        <taxon>Vibrio</taxon>
    </lineage>
</organism>
<evidence type="ECO:0000256" key="7">
    <source>
        <dbReference type="ARBA" id="ARBA00023306"/>
    </source>
</evidence>
<keyword evidence="5 8" id="KW-1133">Transmembrane helix</keyword>
<feature type="transmembrane region" description="Helical" evidence="8">
    <location>
        <begin position="6"/>
        <end position="25"/>
    </location>
</feature>
<dbReference type="GO" id="GO:0043093">
    <property type="term" value="P:FtsZ-dependent cytokinesis"/>
    <property type="evidence" value="ECO:0007669"/>
    <property type="project" value="UniProtKB-UniRule"/>
</dbReference>
<comment type="subunit">
    <text evidence="8">Interacts with FtsZ via their C-terminal domains.</text>
</comment>
<feature type="region of interest" description="Disordered" evidence="10">
    <location>
        <begin position="127"/>
        <end position="158"/>
    </location>
</feature>
<evidence type="ECO:0000256" key="6">
    <source>
        <dbReference type="ARBA" id="ARBA00023136"/>
    </source>
</evidence>
<keyword evidence="7 8" id="KW-0131">Cell cycle</keyword>
<keyword evidence="1 8" id="KW-1003">Cell membrane</keyword>
<dbReference type="RefSeq" id="WP_109318755.1">
    <property type="nucleotide sequence ID" value="NZ_QFWT01000002.1"/>
</dbReference>
<feature type="domain" description="ZipA C-terminal FtsZ-binding" evidence="11">
    <location>
        <begin position="163"/>
        <end position="293"/>
    </location>
</feature>
<keyword evidence="4 8" id="KW-0812">Transmembrane</keyword>
<dbReference type="SMART" id="SM00771">
    <property type="entry name" value="ZipA_C"/>
    <property type="match status" value="1"/>
</dbReference>
<keyword evidence="13" id="KW-1185">Reference proteome</keyword>
<dbReference type="EMBL" id="QFWT01000002">
    <property type="protein sequence ID" value="PWI34419.1"/>
    <property type="molecule type" value="Genomic_DNA"/>
</dbReference>
<evidence type="ECO:0000259" key="11">
    <source>
        <dbReference type="SMART" id="SM00771"/>
    </source>
</evidence>
<dbReference type="InterPro" id="IPR036765">
    <property type="entry name" value="ZipA_FtsZ-bd_C_sf"/>
</dbReference>
<dbReference type="InterPro" id="IPR007449">
    <property type="entry name" value="ZipA_FtsZ-bd_C"/>
</dbReference>
<dbReference type="Gene3D" id="3.30.1400.10">
    <property type="entry name" value="ZipA, C-terminal FtsZ-binding domain"/>
    <property type="match status" value="1"/>
</dbReference>
<dbReference type="Proteomes" id="UP000245362">
    <property type="component" value="Unassembled WGS sequence"/>
</dbReference>
<evidence type="ECO:0000313" key="13">
    <source>
        <dbReference type="Proteomes" id="UP000245362"/>
    </source>
</evidence>
<evidence type="ECO:0000256" key="4">
    <source>
        <dbReference type="ARBA" id="ARBA00022692"/>
    </source>
</evidence>
<evidence type="ECO:0000256" key="8">
    <source>
        <dbReference type="HAMAP-Rule" id="MF_00509"/>
    </source>
</evidence>
<dbReference type="GO" id="GO:0005886">
    <property type="term" value="C:plasma membrane"/>
    <property type="evidence" value="ECO:0007669"/>
    <property type="project" value="UniProtKB-SubCell"/>
</dbReference>
<evidence type="ECO:0000256" key="2">
    <source>
        <dbReference type="ARBA" id="ARBA00022519"/>
    </source>
</evidence>
<dbReference type="OrthoDB" id="7054914at2"/>
<protein>
    <recommendedName>
        <fullName evidence="8 9">Cell division protein ZipA</fullName>
    </recommendedName>
</protein>
<evidence type="ECO:0000256" key="9">
    <source>
        <dbReference type="RuleBase" id="RU003612"/>
    </source>
</evidence>
<dbReference type="PANTHER" id="PTHR38685">
    <property type="entry name" value="CELL DIVISION PROTEIN ZIPA"/>
    <property type="match status" value="1"/>
</dbReference>
<keyword evidence="3 8" id="KW-0132">Cell division</keyword>
<comment type="function">
    <text evidence="8 9">Essential cell division protein that stabilizes the FtsZ protofilaments by cross-linking them and that serves as a cytoplasmic membrane anchor for the Z ring. Also required for the recruitment to the septal ring of downstream cell division proteins.</text>
</comment>
<dbReference type="HAMAP" id="MF_00509">
    <property type="entry name" value="ZipA"/>
    <property type="match status" value="1"/>
</dbReference>
<dbReference type="PANTHER" id="PTHR38685:SF1">
    <property type="entry name" value="CELL DIVISION PROTEIN ZIPA"/>
    <property type="match status" value="1"/>
</dbReference>
<dbReference type="Pfam" id="PF04354">
    <property type="entry name" value="ZipA_C"/>
    <property type="match status" value="1"/>
</dbReference>
<accession>A0A2U3BCB0</accession>
<evidence type="ECO:0000256" key="5">
    <source>
        <dbReference type="ARBA" id="ARBA00022989"/>
    </source>
</evidence>
<evidence type="ECO:0000256" key="1">
    <source>
        <dbReference type="ARBA" id="ARBA00022475"/>
    </source>
</evidence>
<proteinExistence type="inferred from homology"/>
<dbReference type="FunFam" id="3.30.1400.10:FF:000001">
    <property type="entry name" value="Cell division protein ZipA"/>
    <property type="match status" value="1"/>
</dbReference>
<keyword evidence="2 8" id="KW-0997">Cell inner membrane</keyword>
<dbReference type="GO" id="GO:0032153">
    <property type="term" value="C:cell division site"/>
    <property type="evidence" value="ECO:0007669"/>
    <property type="project" value="UniProtKB-UniRule"/>
</dbReference>
<dbReference type="SUPFAM" id="SSF64383">
    <property type="entry name" value="Cell-division protein ZipA, C-terminal domain"/>
    <property type="match status" value="1"/>
</dbReference>
<name>A0A2U3BCB0_9VIBR</name>
<reference evidence="12 13" key="1">
    <citation type="submission" date="2018-05" db="EMBL/GenBank/DDBJ databases">
        <title>Vibrio limimaris sp. nov., isolated from marine sediment.</title>
        <authorList>
            <person name="Li C.-M."/>
        </authorList>
    </citation>
    <scope>NUCLEOTIDE SEQUENCE [LARGE SCALE GENOMIC DNA]</scope>
    <source>
        <strain evidence="12 13">E4404</strain>
    </source>
</reference>
<comment type="caution">
    <text evidence="12">The sequence shown here is derived from an EMBL/GenBank/DDBJ whole genome shotgun (WGS) entry which is preliminary data.</text>
</comment>
<evidence type="ECO:0000256" key="3">
    <source>
        <dbReference type="ARBA" id="ARBA00022618"/>
    </source>
</evidence>